<comment type="caution">
    <text evidence="2">The sequence shown here is derived from an EMBL/GenBank/DDBJ whole genome shotgun (WGS) entry which is preliminary data.</text>
</comment>
<name>A0A934W0X6_9RHOB</name>
<accession>A0A934W0X6</accession>
<gene>
    <name evidence="2" type="ORF">JJJ17_09835</name>
</gene>
<keyword evidence="1" id="KW-0812">Transmembrane</keyword>
<feature type="transmembrane region" description="Helical" evidence="1">
    <location>
        <begin position="86"/>
        <end position="109"/>
    </location>
</feature>
<dbReference type="AlphaFoldDB" id="A0A934W0X6"/>
<keyword evidence="3" id="KW-1185">Reference proteome</keyword>
<evidence type="ECO:0000313" key="2">
    <source>
        <dbReference type="EMBL" id="MBK4216224.1"/>
    </source>
</evidence>
<keyword evidence="1" id="KW-0472">Membrane</keyword>
<dbReference type="RefSeq" id="WP_200685924.1">
    <property type="nucleotide sequence ID" value="NZ_JAEPRQ010000003.1"/>
</dbReference>
<evidence type="ECO:0000256" key="1">
    <source>
        <dbReference type="SAM" id="Phobius"/>
    </source>
</evidence>
<sequence>MRLLWKAISLVSVGFLFIMIAGYVASLWLPSGGLNYGSTCFWTDAMFVFVRCGENAPFGETREAFYNLHFFVLLLISAFFKHKPELLPMAIAAWSAIIIAVVVIVRFFYSRLRWPK</sequence>
<proteinExistence type="predicted"/>
<organism evidence="2 3">
    <name type="scientific">Paracoccus caeni</name>
    <dbReference type="NCBI Taxonomy" id="657651"/>
    <lineage>
        <taxon>Bacteria</taxon>
        <taxon>Pseudomonadati</taxon>
        <taxon>Pseudomonadota</taxon>
        <taxon>Alphaproteobacteria</taxon>
        <taxon>Rhodobacterales</taxon>
        <taxon>Paracoccaceae</taxon>
        <taxon>Paracoccus</taxon>
    </lineage>
</organism>
<protein>
    <submittedName>
        <fullName evidence="2">Uncharacterized protein</fullName>
    </submittedName>
</protein>
<dbReference type="EMBL" id="JAEPRQ010000003">
    <property type="protein sequence ID" value="MBK4216224.1"/>
    <property type="molecule type" value="Genomic_DNA"/>
</dbReference>
<reference evidence="2" key="1">
    <citation type="submission" date="2021-01" db="EMBL/GenBank/DDBJ databases">
        <title>Paracoccus amoyensis sp. nov., isolated from the surface seawater along the coast of Xiamen Island, China.</title>
        <authorList>
            <person name="Lyu L."/>
        </authorList>
    </citation>
    <scope>NUCLEOTIDE SEQUENCE</scope>
    <source>
        <strain evidence="2">MJ17</strain>
    </source>
</reference>
<dbReference type="Proteomes" id="UP000640485">
    <property type="component" value="Unassembled WGS sequence"/>
</dbReference>
<keyword evidence="1" id="KW-1133">Transmembrane helix</keyword>
<evidence type="ECO:0000313" key="3">
    <source>
        <dbReference type="Proteomes" id="UP000640485"/>
    </source>
</evidence>
<feature type="transmembrane region" description="Helical" evidence="1">
    <location>
        <begin position="7"/>
        <end position="28"/>
    </location>
</feature>